<organism evidence="1 2">
    <name type="scientific">Halanaerobium saccharolyticum subsp. saccharolyticum DSM 6643</name>
    <dbReference type="NCBI Taxonomy" id="1293054"/>
    <lineage>
        <taxon>Bacteria</taxon>
        <taxon>Bacillati</taxon>
        <taxon>Bacillota</taxon>
        <taxon>Clostridia</taxon>
        <taxon>Halanaerobiales</taxon>
        <taxon>Halanaerobiaceae</taxon>
        <taxon>Halanaerobium</taxon>
    </lineage>
</organism>
<comment type="caution">
    <text evidence="1">The sequence shown here is derived from an EMBL/GenBank/DDBJ whole genome shotgun (WGS) entry which is preliminary data.</text>
</comment>
<dbReference type="EMBL" id="CAUI01000023">
    <property type="protein sequence ID" value="CCU80432.1"/>
    <property type="molecule type" value="Genomic_DNA"/>
</dbReference>
<dbReference type="Proteomes" id="UP000012063">
    <property type="component" value="Unassembled WGS sequence"/>
</dbReference>
<dbReference type="RefSeq" id="WP_005489692.1">
    <property type="nucleotide sequence ID" value="NZ_CAUI01000023.1"/>
</dbReference>
<dbReference type="InParanoid" id="M5EGA0"/>
<dbReference type="AlphaFoldDB" id="M5EGA0"/>
<proteinExistence type="predicted"/>
<sequence>MVDQIYYKVQYPLKKAIDLMKALDKHELSFLREELNSYEKERIINFIENWNNGSKEKLNSLISDLKAQQ</sequence>
<keyword evidence="2" id="KW-1185">Reference proteome</keyword>
<gene>
    <name evidence="1" type="ORF">HSACCH_02030</name>
</gene>
<evidence type="ECO:0000313" key="1">
    <source>
        <dbReference type="EMBL" id="CCU80432.1"/>
    </source>
</evidence>
<protein>
    <submittedName>
        <fullName evidence="1">Uncharacterized protein</fullName>
    </submittedName>
</protein>
<dbReference type="STRING" id="1293054.HSACCH_02030"/>
<accession>M5EGA0</accession>
<dbReference type="eggNOG" id="ENOG502ZXRY">
    <property type="taxonomic scope" value="Bacteria"/>
</dbReference>
<name>M5EGA0_9FIRM</name>
<reference evidence="2" key="1">
    <citation type="journal article" date="2013" name="Genome Announc.">
        <title>Genome Sequence of Halanaerobium saccharolyticum subsp. saccharolyticum Strain DSM 6643T, a Halophilic Hydrogen-Producing Bacterium.</title>
        <authorList>
            <person name="Kivisto A."/>
            <person name="Larjo A."/>
            <person name="Ciranna A."/>
            <person name="Santala V."/>
            <person name="Roos C."/>
            <person name="Karp M."/>
        </authorList>
    </citation>
    <scope>NUCLEOTIDE SEQUENCE [LARGE SCALE GENOMIC DNA]</scope>
    <source>
        <strain evidence="2">DSM 6643</strain>
    </source>
</reference>
<dbReference type="OrthoDB" id="2112582at2"/>
<evidence type="ECO:0000313" key="2">
    <source>
        <dbReference type="Proteomes" id="UP000012063"/>
    </source>
</evidence>